<evidence type="ECO:0000313" key="5">
    <source>
        <dbReference type="Proteomes" id="UP000015441"/>
    </source>
</evidence>
<evidence type="ECO:0000256" key="2">
    <source>
        <dbReference type="RuleBase" id="RU003844"/>
    </source>
</evidence>
<dbReference type="SUPFAM" id="SSF144000">
    <property type="entry name" value="Oxysterol-binding protein-like"/>
    <property type="match status" value="1"/>
</dbReference>
<dbReference type="Proteomes" id="UP000015441">
    <property type="component" value="Unassembled WGS sequence"/>
</dbReference>
<evidence type="ECO:0000313" key="4">
    <source>
        <dbReference type="EMBL" id="CCU77045.1"/>
    </source>
</evidence>
<feature type="region of interest" description="Disordered" evidence="3">
    <location>
        <begin position="1"/>
        <end position="40"/>
    </location>
</feature>
<feature type="region of interest" description="Disordered" evidence="3">
    <location>
        <begin position="161"/>
        <end position="182"/>
    </location>
</feature>
<dbReference type="PANTHER" id="PTHR10972">
    <property type="entry name" value="OXYSTEROL-BINDING PROTEIN-RELATED"/>
    <property type="match status" value="1"/>
</dbReference>
<name>N1J902_BLUG1</name>
<comment type="similarity">
    <text evidence="1 2">Belongs to the OSBP family.</text>
</comment>
<dbReference type="FunFam" id="2.40.160.120:FF:000016">
    <property type="entry name" value="Oxysterol binding protein (Orp8), putative"/>
    <property type="match status" value="1"/>
</dbReference>
<proteinExistence type="inferred from homology"/>
<evidence type="ECO:0000256" key="3">
    <source>
        <dbReference type="SAM" id="MobiDB-lite"/>
    </source>
</evidence>
<evidence type="ECO:0000256" key="1">
    <source>
        <dbReference type="ARBA" id="ARBA00008842"/>
    </source>
</evidence>
<sequence>MASTMSECHQSSVIPSAPSSHANISIAGDSNDTEKPPDENSKIRLFMGILKSKREPKFVGVADIANVRFSLPAQLLEPTPNLEYWNYLDQPNTFIAIGTSDDPLDRMLEVLRFWFTKDLKYIKGKPCKPYNSTLGEFFRCNWEEEDSFPMVSELRASAGDSFESSGKTKHSRNSSKSSLWSSSRKKTDSISSMKKLTGEKVKVSYLTEQTSHHPPVSAFFVDCPERGLTACGYDQITAKFTGMSIKVSPGEHNFGFFINLKKRDNEEYHITHPVAYLGGFLRGNLTVTVAEQCTITCAKTRLKTILHYVEESWLGKPQNRVEGVIFKYDPKNDNITKTKDVPEKDILARISGAWRETIYFSIGPKSKTQVPLIDLGPLNIGKKLLPPIAQQLENESRRQWAPVTDAINARQFGLATKLKLELEEKQRLRLKEREDGGKQWSPNFFVDAMTPEGRPTLTAKGVEALSALQRGEWGLSEN</sequence>
<dbReference type="EMBL" id="CAUH01003277">
    <property type="protein sequence ID" value="CCU77045.1"/>
    <property type="molecule type" value="Genomic_DNA"/>
</dbReference>
<dbReference type="InterPro" id="IPR018494">
    <property type="entry name" value="Oxysterol-bd_CS"/>
</dbReference>
<dbReference type="STRING" id="546991.N1J902"/>
<dbReference type="Gene3D" id="2.40.160.120">
    <property type="match status" value="1"/>
</dbReference>
<protein>
    <submittedName>
        <fullName evidence="4">Putative oxysterol-binding protein-related protein 9</fullName>
    </submittedName>
</protein>
<dbReference type="GO" id="GO:0005829">
    <property type="term" value="C:cytosol"/>
    <property type="evidence" value="ECO:0007669"/>
    <property type="project" value="TreeGrafter"/>
</dbReference>
<dbReference type="GO" id="GO:0016020">
    <property type="term" value="C:membrane"/>
    <property type="evidence" value="ECO:0007669"/>
    <property type="project" value="TreeGrafter"/>
</dbReference>
<dbReference type="Pfam" id="PF01237">
    <property type="entry name" value="Oxysterol_BP"/>
    <property type="match status" value="1"/>
</dbReference>
<dbReference type="HOGENOM" id="CLU_029722_0_0_1"/>
<dbReference type="InterPro" id="IPR037239">
    <property type="entry name" value="OSBP_sf"/>
</dbReference>
<reference evidence="4 5" key="1">
    <citation type="journal article" date="2010" name="Science">
        <title>Genome expansion and gene loss in powdery mildew fungi reveal tradeoffs in extreme parasitism.</title>
        <authorList>
            <person name="Spanu P.D."/>
            <person name="Abbott J.C."/>
            <person name="Amselem J."/>
            <person name="Burgis T.A."/>
            <person name="Soanes D.M."/>
            <person name="Stueber K."/>
            <person name="Ver Loren van Themaat E."/>
            <person name="Brown J.K.M."/>
            <person name="Butcher S.A."/>
            <person name="Gurr S.J."/>
            <person name="Lebrun M.-H."/>
            <person name="Ridout C.J."/>
            <person name="Schulze-Lefert P."/>
            <person name="Talbot N.J."/>
            <person name="Ahmadinejad N."/>
            <person name="Ametz C."/>
            <person name="Barton G.R."/>
            <person name="Benjdia M."/>
            <person name="Bidzinski P."/>
            <person name="Bindschedler L.V."/>
            <person name="Both M."/>
            <person name="Brewer M.T."/>
            <person name="Cadle-Davidson L."/>
            <person name="Cadle-Davidson M.M."/>
            <person name="Collemare J."/>
            <person name="Cramer R."/>
            <person name="Frenkel O."/>
            <person name="Godfrey D."/>
            <person name="Harriman J."/>
            <person name="Hoede C."/>
            <person name="King B.C."/>
            <person name="Klages S."/>
            <person name="Kleemann J."/>
            <person name="Knoll D."/>
            <person name="Koti P.S."/>
            <person name="Kreplak J."/>
            <person name="Lopez-Ruiz F.J."/>
            <person name="Lu X."/>
            <person name="Maekawa T."/>
            <person name="Mahanil S."/>
            <person name="Micali C."/>
            <person name="Milgroom M.G."/>
            <person name="Montana G."/>
            <person name="Noir S."/>
            <person name="O'Connell R.J."/>
            <person name="Oberhaensli S."/>
            <person name="Parlange F."/>
            <person name="Pedersen C."/>
            <person name="Quesneville H."/>
            <person name="Reinhardt R."/>
            <person name="Rott M."/>
            <person name="Sacristan S."/>
            <person name="Schmidt S.M."/>
            <person name="Schoen M."/>
            <person name="Skamnioti P."/>
            <person name="Sommer H."/>
            <person name="Stephens A."/>
            <person name="Takahara H."/>
            <person name="Thordal-Christensen H."/>
            <person name="Vigouroux M."/>
            <person name="Wessling R."/>
            <person name="Wicker T."/>
            <person name="Panstruga R."/>
        </authorList>
    </citation>
    <scope>NUCLEOTIDE SEQUENCE [LARGE SCALE GENOMIC DNA]</scope>
    <source>
        <strain evidence="4">DH14</strain>
    </source>
</reference>
<comment type="caution">
    <text evidence="4">The sequence shown here is derived from an EMBL/GenBank/DDBJ whole genome shotgun (WGS) entry which is preliminary data.</text>
</comment>
<dbReference type="PANTHER" id="PTHR10972:SF212">
    <property type="entry name" value="OXYSTEROL-BINDING PROTEIN-LIKE PROTEIN 1"/>
    <property type="match status" value="1"/>
</dbReference>
<feature type="compositionally biased region" description="Polar residues" evidence="3">
    <location>
        <begin position="1"/>
        <end position="23"/>
    </location>
</feature>
<gene>
    <name evidence="4" type="ORF">BGHDH14_bgh06562</name>
</gene>
<dbReference type="InterPro" id="IPR000648">
    <property type="entry name" value="Oxysterol-bd"/>
</dbReference>
<dbReference type="AlphaFoldDB" id="N1J902"/>
<organism evidence="4 5">
    <name type="scientific">Blumeria graminis f. sp. hordei (strain DH14)</name>
    <name type="common">Barley powdery mildew</name>
    <name type="synonym">Oidium monilioides f. sp. hordei</name>
    <dbReference type="NCBI Taxonomy" id="546991"/>
    <lineage>
        <taxon>Eukaryota</taxon>
        <taxon>Fungi</taxon>
        <taxon>Dikarya</taxon>
        <taxon>Ascomycota</taxon>
        <taxon>Pezizomycotina</taxon>
        <taxon>Leotiomycetes</taxon>
        <taxon>Erysiphales</taxon>
        <taxon>Erysiphaceae</taxon>
        <taxon>Blumeria</taxon>
        <taxon>Blumeria hordei</taxon>
    </lineage>
</organism>
<keyword evidence="5" id="KW-1185">Reference proteome</keyword>
<dbReference type="OrthoDB" id="48057at2759"/>
<dbReference type="PROSITE" id="PS01013">
    <property type="entry name" value="OSBP"/>
    <property type="match status" value="1"/>
</dbReference>
<dbReference type="Gene3D" id="3.30.70.3490">
    <property type="match status" value="1"/>
</dbReference>
<dbReference type="InParanoid" id="N1J902"/>
<accession>N1J902</accession>
<dbReference type="GO" id="GO:0032934">
    <property type="term" value="F:sterol binding"/>
    <property type="evidence" value="ECO:0007669"/>
    <property type="project" value="TreeGrafter"/>
</dbReference>
<dbReference type="eggNOG" id="KOG2210">
    <property type="taxonomic scope" value="Eukaryota"/>
</dbReference>